<evidence type="ECO:0000256" key="6">
    <source>
        <dbReference type="SAM" id="Phobius"/>
    </source>
</evidence>
<keyword evidence="2" id="KW-1003">Cell membrane</keyword>
<feature type="transmembrane region" description="Helical" evidence="6">
    <location>
        <begin position="245"/>
        <end position="267"/>
    </location>
</feature>
<feature type="transmembrane region" description="Helical" evidence="6">
    <location>
        <begin position="419"/>
        <end position="443"/>
    </location>
</feature>
<feature type="transmembrane region" description="Helical" evidence="6">
    <location>
        <begin position="6"/>
        <end position="24"/>
    </location>
</feature>
<feature type="domain" description="Metallo-beta-lactamase" evidence="7">
    <location>
        <begin position="549"/>
        <end position="749"/>
    </location>
</feature>
<dbReference type="Gene3D" id="3.60.15.10">
    <property type="entry name" value="Ribonuclease Z/Hydroxyacylglutathione hydrolase-like"/>
    <property type="match status" value="1"/>
</dbReference>
<dbReference type="Pfam" id="PF03772">
    <property type="entry name" value="Competence"/>
    <property type="match status" value="1"/>
</dbReference>
<organism evidence="8 9">
    <name type="scientific">Eubacterium ramulus</name>
    <dbReference type="NCBI Taxonomy" id="39490"/>
    <lineage>
        <taxon>Bacteria</taxon>
        <taxon>Bacillati</taxon>
        <taxon>Bacillota</taxon>
        <taxon>Clostridia</taxon>
        <taxon>Eubacteriales</taxon>
        <taxon>Eubacteriaceae</taxon>
        <taxon>Eubacterium</taxon>
    </lineage>
</organism>
<dbReference type="InterPro" id="IPR001279">
    <property type="entry name" value="Metallo-B-lactamas"/>
</dbReference>
<comment type="caution">
    <text evidence="8">The sequence shown here is derived from an EMBL/GenBank/DDBJ whole genome shotgun (WGS) entry which is preliminary data.</text>
</comment>
<feature type="transmembrane region" description="Helical" evidence="6">
    <location>
        <begin position="343"/>
        <end position="360"/>
    </location>
</feature>
<protein>
    <recommendedName>
        <fullName evidence="7">Metallo-beta-lactamase domain-containing protein</fullName>
    </recommendedName>
</protein>
<feature type="transmembrane region" description="Helical" evidence="6">
    <location>
        <begin position="279"/>
        <end position="308"/>
    </location>
</feature>
<dbReference type="SUPFAM" id="SSF56281">
    <property type="entry name" value="Metallo-hydrolase/oxidoreductase"/>
    <property type="match status" value="1"/>
</dbReference>
<evidence type="ECO:0000256" key="4">
    <source>
        <dbReference type="ARBA" id="ARBA00022989"/>
    </source>
</evidence>
<dbReference type="InterPro" id="IPR036866">
    <property type="entry name" value="RibonucZ/Hydroxyglut_hydro"/>
</dbReference>
<dbReference type="GO" id="GO:0005886">
    <property type="term" value="C:plasma membrane"/>
    <property type="evidence" value="ECO:0007669"/>
    <property type="project" value="UniProtKB-SubCell"/>
</dbReference>
<dbReference type="GO" id="GO:0030420">
    <property type="term" value="P:establishment of competence for transformation"/>
    <property type="evidence" value="ECO:0007669"/>
    <property type="project" value="InterPro"/>
</dbReference>
<dbReference type="CDD" id="cd07731">
    <property type="entry name" value="ComA-like_MBL-fold"/>
    <property type="match status" value="1"/>
</dbReference>
<accession>A0A2V1JUI1</accession>
<evidence type="ECO:0000259" key="7">
    <source>
        <dbReference type="SMART" id="SM00849"/>
    </source>
</evidence>
<dbReference type="AlphaFoldDB" id="A0A2V1JUI1"/>
<comment type="subcellular location">
    <subcellularLocation>
        <location evidence="1">Cell membrane</location>
        <topology evidence="1">Multi-pass membrane protein</topology>
    </subcellularLocation>
</comment>
<evidence type="ECO:0000256" key="3">
    <source>
        <dbReference type="ARBA" id="ARBA00022692"/>
    </source>
</evidence>
<dbReference type="PANTHER" id="PTHR30619">
    <property type="entry name" value="DNA INTERNALIZATION/COMPETENCE PROTEIN COMEC/REC2"/>
    <property type="match status" value="1"/>
</dbReference>
<dbReference type="InterPro" id="IPR035681">
    <property type="entry name" value="ComA-like_MBL"/>
</dbReference>
<evidence type="ECO:0000256" key="2">
    <source>
        <dbReference type="ARBA" id="ARBA00022475"/>
    </source>
</evidence>
<dbReference type="InterPro" id="IPR052159">
    <property type="entry name" value="Competence_DNA_uptake"/>
</dbReference>
<evidence type="ECO:0000313" key="9">
    <source>
        <dbReference type="Proteomes" id="UP000245288"/>
    </source>
</evidence>
<evidence type="ECO:0000256" key="1">
    <source>
        <dbReference type="ARBA" id="ARBA00004651"/>
    </source>
</evidence>
<feature type="transmembrane region" description="Helical" evidence="6">
    <location>
        <begin position="450"/>
        <end position="469"/>
    </location>
</feature>
<evidence type="ECO:0000313" key="8">
    <source>
        <dbReference type="EMBL" id="PWE87779.1"/>
    </source>
</evidence>
<gene>
    <name evidence="8" type="ORF">LG34_01705</name>
</gene>
<keyword evidence="9" id="KW-1185">Reference proteome</keyword>
<dbReference type="Pfam" id="PF13567">
    <property type="entry name" value="DUF4131"/>
    <property type="match status" value="1"/>
</dbReference>
<feature type="transmembrane region" description="Helical" evidence="6">
    <location>
        <begin position="396"/>
        <end position="413"/>
    </location>
</feature>
<dbReference type="Pfam" id="PF00753">
    <property type="entry name" value="Lactamase_B"/>
    <property type="match status" value="1"/>
</dbReference>
<evidence type="ECO:0000256" key="5">
    <source>
        <dbReference type="ARBA" id="ARBA00023136"/>
    </source>
</evidence>
<feature type="transmembrane region" description="Helical" evidence="6">
    <location>
        <begin position="31"/>
        <end position="49"/>
    </location>
</feature>
<name>A0A2V1JUI1_EUBRA</name>
<dbReference type="EMBL" id="JRFU01000014">
    <property type="protein sequence ID" value="PWE87779.1"/>
    <property type="molecule type" value="Genomic_DNA"/>
</dbReference>
<proteinExistence type="predicted"/>
<keyword evidence="5 6" id="KW-0472">Membrane</keyword>
<dbReference type="NCBIfam" id="TIGR00361">
    <property type="entry name" value="ComEC_Rec2"/>
    <property type="match status" value="1"/>
</dbReference>
<keyword evidence="3 6" id="KW-0812">Transmembrane</keyword>
<keyword evidence="4 6" id="KW-1133">Transmembrane helix</keyword>
<reference evidence="8 9" key="1">
    <citation type="submission" date="2014-09" db="EMBL/GenBank/DDBJ databases">
        <title>Butyrate-producing bacteria isolated from human gut.</title>
        <authorList>
            <person name="Zhang Q."/>
            <person name="Zhao L."/>
        </authorList>
    </citation>
    <scope>NUCLEOTIDE SEQUENCE [LARGE SCALE GENOMIC DNA]</scope>
    <source>
        <strain evidence="8 9">21</strain>
    </source>
</reference>
<dbReference type="PANTHER" id="PTHR30619:SF7">
    <property type="entry name" value="BETA-LACTAMASE DOMAIN PROTEIN"/>
    <property type="match status" value="1"/>
</dbReference>
<feature type="transmembrane region" description="Helical" evidence="6">
    <location>
        <begin position="519"/>
        <end position="536"/>
    </location>
</feature>
<dbReference type="RefSeq" id="WP_181369249.1">
    <property type="nucleotide sequence ID" value="NZ_JRFU01000014.1"/>
</dbReference>
<dbReference type="Proteomes" id="UP000245288">
    <property type="component" value="Unassembled WGS sequence"/>
</dbReference>
<feature type="transmembrane region" description="Helical" evidence="6">
    <location>
        <begin position="489"/>
        <end position="507"/>
    </location>
</feature>
<dbReference type="SMART" id="SM00849">
    <property type="entry name" value="Lactamase_B"/>
    <property type="match status" value="1"/>
</dbReference>
<dbReference type="NCBIfam" id="TIGR00360">
    <property type="entry name" value="ComEC_N-term"/>
    <property type="match status" value="1"/>
</dbReference>
<dbReference type="InterPro" id="IPR004477">
    <property type="entry name" value="ComEC_N"/>
</dbReference>
<sequence length="799" mass="89451">MILANRHHIWLFAAAYTAGILLAGQMPQHQILPAILILAGIGAVCYLHPAKKECVILALLLSGAVLSGFGLTRHQAMQYTKRVSLAEQHMETSVRISGILTQKEQKSDKYLYQIKQTYLETDQTPVFLGNILLYTTKDNCSIGTILTAEGELDVFLPARNEGNFDFAAYYQQMNITCRFYADTVTVQKPSRFSIREVLYQLQQKIMQTYTTELNERDAGILSTLVAGSNAQLDAQTKESYRKAGISHILAVSGLHISVFGFSVYRFLRRCRRSYPCAALLSSLCVIDFAMMSGFGVSAQRAVIMYLCIMGAEILGRKYDASHGLALAACIILLRNPFAIYQSGFLFSFTALLAITVYSGLRSEREKAIQTASEKRKNHIKGRVGTWFQDFWKRLRLNLFLQLWLMPLTAWFYYEIPVYALFLNLLVIPLCGWLLGFGVLGAVVGMKLPVCSKWILILCHWILNIYETGIDLTDRLPGHLWITGQPSMKLLILYYGIFGGYVIVYHFGKKWNLYSKIRSVFAGICVACFALCLLVPPKDLSGIYFLDVGQGDGIMISDGKQKHIFIDGGSTSESAVGTYRVLPFLKYHRIRQIDAWIVTHTDADHISGLTEALESGYPIRRLLLAKAAPADDALEHLVTLAKENGTEVVFVQANTTLTMQNATMTCLYPEAEEAETEKNALSQVWRYESDGFSVLLTGDLGSEQEQILVERNLLQPVTVLKTAHHGSAYSSSETFLEAIRPAVAVISCGEKNRYGHPASETIERLEQADTSIAYTMKSGQISVVKEHGKWKEVYFIKDKR</sequence>
<feature type="transmembrane region" description="Helical" evidence="6">
    <location>
        <begin position="55"/>
        <end position="72"/>
    </location>
</feature>
<dbReference type="InterPro" id="IPR025405">
    <property type="entry name" value="DUF4131"/>
</dbReference>
<dbReference type="InterPro" id="IPR004797">
    <property type="entry name" value="Competence_ComEC/Rec2"/>
</dbReference>